<protein>
    <submittedName>
        <fullName evidence="1">Translesion DNA synthesis-associated protein ImuA</fullName>
    </submittedName>
</protein>
<evidence type="ECO:0000313" key="1">
    <source>
        <dbReference type="EMBL" id="RPJ68702.1"/>
    </source>
</evidence>
<accession>A0A3N5Y3X2</accession>
<dbReference type="NCBIfam" id="NF033429">
    <property type="entry name" value="ImuA_translesion"/>
    <property type="match status" value="1"/>
</dbReference>
<dbReference type="RefSeq" id="WP_124026703.1">
    <property type="nucleotide sequence ID" value="NZ_JBHRSN010000005.1"/>
</dbReference>
<dbReference type="SUPFAM" id="SSF52540">
    <property type="entry name" value="P-loop containing nucleoside triphosphate hydrolases"/>
    <property type="match status" value="1"/>
</dbReference>
<sequence>MNTLLASLHKKRLVWSAKQAPLMQPPSLATGFTELDDALSGGWPESGVVSINSLSGIGELRLLLPALALRNTQNKRLMIIITPPYPVNAEFLHEQGIDLTDVLIVNVNAHQSQLWCAEQCLKSGCCACVLMWPEKLQHHQVKRFQLAAQQGCSVLFTFHAQQHATAGLPVSLALSLEPASEGIKVNITKRIGSWPVPPFTLSYQSRWPKLTQSANATPDYHGFKEQLG</sequence>
<dbReference type="PIRSF" id="PIRSF037290">
    <property type="entry name" value="UCP037290"/>
    <property type="match status" value="1"/>
</dbReference>
<dbReference type="Proteomes" id="UP000275281">
    <property type="component" value="Unassembled WGS sequence"/>
</dbReference>
<reference evidence="1 2" key="1">
    <citation type="submission" date="2018-11" db="EMBL/GenBank/DDBJ databases">
        <authorList>
            <person name="Ye M.-Q."/>
            <person name="Du Z.-J."/>
        </authorList>
    </citation>
    <scope>NUCLEOTIDE SEQUENCE [LARGE SCALE GENOMIC DNA]</scope>
    <source>
        <strain evidence="1 2">U0105</strain>
    </source>
</reference>
<dbReference type="InterPro" id="IPR047610">
    <property type="entry name" value="ImuA_translesion"/>
</dbReference>
<dbReference type="EMBL" id="RPOK01000001">
    <property type="protein sequence ID" value="RPJ68702.1"/>
    <property type="molecule type" value="Genomic_DNA"/>
</dbReference>
<gene>
    <name evidence="1" type="primary">imuA</name>
    <name evidence="1" type="ORF">DRW07_04720</name>
</gene>
<keyword evidence="2" id="KW-1185">Reference proteome</keyword>
<dbReference type="Gene3D" id="3.40.50.300">
    <property type="entry name" value="P-loop containing nucleotide triphosphate hydrolases"/>
    <property type="match status" value="1"/>
</dbReference>
<dbReference type="OrthoDB" id="9811176at2"/>
<organism evidence="1 2">
    <name type="scientific">Alteromonas sediminis</name>
    <dbReference type="NCBI Taxonomy" id="2259342"/>
    <lineage>
        <taxon>Bacteria</taxon>
        <taxon>Pseudomonadati</taxon>
        <taxon>Pseudomonadota</taxon>
        <taxon>Gammaproteobacteria</taxon>
        <taxon>Alteromonadales</taxon>
        <taxon>Alteromonadaceae</taxon>
        <taxon>Alteromonas/Salinimonas group</taxon>
        <taxon>Alteromonas</taxon>
    </lineage>
</organism>
<dbReference type="AlphaFoldDB" id="A0A3N5Y3X2"/>
<comment type="caution">
    <text evidence="1">The sequence shown here is derived from an EMBL/GenBank/DDBJ whole genome shotgun (WGS) entry which is preliminary data.</text>
</comment>
<evidence type="ECO:0000313" key="2">
    <source>
        <dbReference type="Proteomes" id="UP000275281"/>
    </source>
</evidence>
<name>A0A3N5Y3X2_9ALTE</name>
<proteinExistence type="predicted"/>
<dbReference type="InterPro" id="IPR027417">
    <property type="entry name" value="P-loop_NTPase"/>
</dbReference>
<dbReference type="InterPro" id="IPR017166">
    <property type="entry name" value="UCP037290"/>
</dbReference>